<feature type="region of interest" description="Disordered" evidence="1">
    <location>
        <begin position="1"/>
        <end position="33"/>
    </location>
</feature>
<protein>
    <submittedName>
        <fullName evidence="2">Uncharacterized protein</fullName>
    </submittedName>
</protein>
<accession>A0ABN9M3Q6</accession>
<name>A0ABN9M3Q6_9NEOB</name>
<dbReference type="Proteomes" id="UP001176940">
    <property type="component" value="Unassembled WGS sequence"/>
</dbReference>
<proteinExistence type="predicted"/>
<dbReference type="EMBL" id="CAUEEQ010039947">
    <property type="protein sequence ID" value="CAJ0955304.1"/>
    <property type="molecule type" value="Genomic_DNA"/>
</dbReference>
<reference evidence="2" key="1">
    <citation type="submission" date="2023-07" db="EMBL/GenBank/DDBJ databases">
        <authorList>
            <person name="Stuckert A."/>
        </authorList>
    </citation>
    <scope>NUCLEOTIDE SEQUENCE</scope>
</reference>
<keyword evidence="3" id="KW-1185">Reference proteome</keyword>
<comment type="caution">
    <text evidence="2">The sequence shown here is derived from an EMBL/GenBank/DDBJ whole genome shotgun (WGS) entry which is preliminary data.</text>
</comment>
<sequence>MDFERTLGLKSPCDLRSPPTPAVTSPPPPNNNLFQHGQPGVHMMTLLAGGAGVAECTRIPAFGAGVF</sequence>
<evidence type="ECO:0000313" key="3">
    <source>
        <dbReference type="Proteomes" id="UP001176940"/>
    </source>
</evidence>
<feature type="compositionally biased region" description="Pro residues" evidence="1">
    <location>
        <begin position="18"/>
        <end position="30"/>
    </location>
</feature>
<organism evidence="2 3">
    <name type="scientific">Ranitomeya imitator</name>
    <name type="common">mimic poison frog</name>
    <dbReference type="NCBI Taxonomy" id="111125"/>
    <lineage>
        <taxon>Eukaryota</taxon>
        <taxon>Metazoa</taxon>
        <taxon>Chordata</taxon>
        <taxon>Craniata</taxon>
        <taxon>Vertebrata</taxon>
        <taxon>Euteleostomi</taxon>
        <taxon>Amphibia</taxon>
        <taxon>Batrachia</taxon>
        <taxon>Anura</taxon>
        <taxon>Neobatrachia</taxon>
        <taxon>Hyloidea</taxon>
        <taxon>Dendrobatidae</taxon>
        <taxon>Dendrobatinae</taxon>
        <taxon>Ranitomeya</taxon>
    </lineage>
</organism>
<evidence type="ECO:0000256" key="1">
    <source>
        <dbReference type="SAM" id="MobiDB-lite"/>
    </source>
</evidence>
<gene>
    <name evidence="2" type="ORF">RIMI_LOCUS15085336</name>
</gene>
<evidence type="ECO:0000313" key="2">
    <source>
        <dbReference type="EMBL" id="CAJ0955304.1"/>
    </source>
</evidence>